<gene>
    <name evidence="4" type="ORF">GPUH_LOCUS14884</name>
</gene>
<dbReference type="Pfam" id="PF00792">
    <property type="entry name" value="PI3K_C2"/>
    <property type="match status" value="1"/>
</dbReference>
<reference evidence="4 5" key="2">
    <citation type="submission" date="2018-11" db="EMBL/GenBank/DDBJ databases">
        <authorList>
            <consortium name="Pathogen Informatics"/>
        </authorList>
    </citation>
    <scope>NUCLEOTIDE SEQUENCE [LARGE SCALE GENOMIC DNA]</scope>
</reference>
<dbReference type="WBParaSite" id="GPUH_0001490301-mRNA-1">
    <property type="protein sequence ID" value="GPUH_0001490301-mRNA-1"/>
    <property type="gene ID" value="GPUH_0001490301"/>
</dbReference>
<sequence>MAVVADFNLFQDAGDSQLRLATMAHGAAVCSQDSPDVWSMVECGQLEVGGVADLDLLLPNGFLVNMRCPMDSTLAALKQDLFVQAKKLPLYDRLLAPSDYIFYTIGTNGEREELYDESRCIFSLRLFVPLLSLIEPEGNREEKELAHDIGLAIGHPLSEIEAKLSPEEMSYRMDLYRVMEQAVASRGVTGYSHYAFPEELCSETDADIHPELKAKIQMADLYIELWYRSREDELANIDSNCICVKIRKVIDVHTSDVIASAIKELTLRHKLMALWELEGNLKLRVHSASHLTITDIDKIYVRAALYHGMDLIANEESAWVLPSNPRWGDGWINFDVCLKDLAPAVQLCLSLVAVKQKKKEEHSGLGWVNIRLFNWNSEIIQGKNMFYLWPFPQYCAELINPSGQ</sequence>
<dbReference type="InterPro" id="IPR035892">
    <property type="entry name" value="C2_domain_sf"/>
</dbReference>
<keyword evidence="5" id="KW-1185">Reference proteome</keyword>
<dbReference type="PROSITE" id="PS51544">
    <property type="entry name" value="PI3K_ABD"/>
    <property type="match status" value="1"/>
</dbReference>
<name>A0A183E1P3_9BILA</name>
<dbReference type="EMBL" id="UYRT01081759">
    <property type="protein sequence ID" value="VDN24949.1"/>
    <property type="molecule type" value="Genomic_DNA"/>
</dbReference>
<dbReference type="AlphaFoldDB" id="A0A183E1P3"/>
<dbReference type="Gene3D" id="2.60.40.150">
    <property type="entry name" value="C2 domain"/>
    <property type="match status" value="1"/>
</dbReference>
<evidence type="ECO:0000313" key="4">
    <source>
        <dbReference type="EMBL" id="VDN24949.1"/>
    </source>
</evidence>
<dbReference type="InterPro" id="IPR002420">
    <property type="entry name" value="PI3K-type_C2_dom"/>
</dbReference>
<comment type="similarity">
    <text evidence="1">Belongs to the PI3/PI4-kinase family.</text>
</comment>
<feature type="domain" description="PI3K-ABD" evidence="2">
    <location>
        <begin position="48"/>
        <end position="137"/>
    </location>
</feature>
<feature type="domain" description="C2 PI3K-type" evidence="3">
    <location>
        <begin position="277"/>
        <end position="404"/>
    </location>
</feature>
<dbReference type="SUPFAM" id="SSF49562">
    <property type="entry name" value="C2 domain (Calcium/lipid-binding domain, CaLB)"/>
    <property type="match status" value="1"/>
</dbReference>
<proteinExistence type="inferred from homology"/>
<accession>A0A183E1P3</accession>
<protein>
    <submittedName>
        <fullName evidence="6">Sister chromatid cohesion protein DCC1</fullName>
    </submittedName>
</protein>
<dbReference type="PROSITE" id="PS51547">
    <property type="entry name" value="C2_PI3K"/>
    <property type="match status" value="1"/>
</dbReference>
<organism evidence="6">
    <name type="scientific">Gongylonema pulchrum</name>
    <dbReference type="NCBI Taxonomy" id="637853"/>
    <lineage>
        <taxon>Eukaryota</taxon>
        <taxon>Metazoa</taxon>
        <taxon>Ecdysozoa</taxon>
        <taxon>Nematoda</taxon>
        <taxon>Chromadorea</taxon>
        <taxon>Rhabditida</taxon>
        <taxon>Spirurina</taxon>
        <taxon>Spiruromorpha</taxon>
        <taxon>Spiruroidea</taxon>
        <taxon>Gongylonematidae</taxon>
        <taxon>Gongylonema</taxon>
    </lineage>
</organism>
<dbReference type="Gene3D" id="3.10.20.770">
    <property type="match status" value="1"/>
</dbReference>
<dbReference type="Proteomes" id="UP000271098">
    <property type="component" value="Unassembled WGS sequence"/>
</dbReference>
<evidence type="ECO:0000256" key="1">
    <source>
        <dbReference type="PROSITE-ProRule" id="PRU00880"/>
    </source>
</evidence>
<dbReference type="Pfam" id="PF02192">
    <property type="entry name" value="PI3K_p85B"/>
    <property type="match status" value="1"/>
</dbReference>
<dbReference type="SMART" id="SM00142">
    <property type="entry name" value="PI3K_C2"/>
    <property type="match status" value="1"/>
</dbReference>
<dbReference type="OrthoDB" id="67688at2759"/>
<evidence type="ECO:0000313" key="5">
    <source>
        <dbReference type="Proteomes" id="UP000271098"/>
    </source>
</evidence>
<evidence type="ECO:0000259" key="2">
    <source>
        <dbReference type="PROSITE" id="PS51544"/>
    </source>
</evidence>
<reference evidence="6" key="1">
    <citation type="submission" date="2016-06" db="UniProtKB">
        <authorList>
            <consortium name="WormBaseParasite"/>
        </authorList>
    </citation>
    <scope>IDENTIFICATION</scope>
</reference>
<evidence type="ECO:0000313" key="6">
    <source>
        <dbReference type="WBParaSite" id="GPUH_0001490301-mRNA-1"/>
    </source>
</evidence>
<evidence type="ECO:0000259" key="3">
    <source>
        <dbReference type="PROSITE" id="PS51547"/>
    </source>
</evidence>
<dbReference type="InterPro" id="IPR003113">
    <property type="entry name" value="PI3K_ABD"/>
</dbReference>
<dbReference type="SMART" id="SM00143">
    <property type="entry name" value="PI3K_p85B"/>
    <property type="match status" value="1"/>
</dbReference>